<dbReference type="EMBL" id="CP053015">
    <property type="protein sequence ID" value="QJQ33067.1"/>
    <property type="molecule type" value="Genomic_DNA"/>
</dbReference>
<dbReference type="RefSeq" id="WP_169946959.1">
    <property type="nucleotide sequence ID" value="NZ_CP053015.1"/>
</dbReference>
<name>A0A6M4AV97_9SPHN</name>
<sequence>MIGEQSSAISSYLDWWTKAGVLDAVSDRATDWLSPAPRAGADAGPGQQRPAAALNDAGQRVRANSNAVMADAPTAREASPPLAMPGDLEAFDHWLASGSPLPGALWSGPPVLPHGPVDAPLMILSDTPDELDLEQGRLFSGVQGRLVDAMLSAIGLDRNLVRIASIAFTRPPAGRLAGPEADELLSIARHHIAIARPRHLLLFGQQSCSLLTGDVVPPDGLGQRQINLSGGMRAAIAIHHPRLLLKQPLLKRPAWTALKPLKEPTLT</sequence>
<keyword evidence="7" id="KW-0234">DNA repair</keyword>
<dbReference type="KEGG" id="slan:GV829_11965"/>
<keyword evidence="1" id="KW-0004">4Fe-4S</keyword>
<reference evidence="9 10" key="1">
    <citation type="submission" date="2020-01" db="EMBL/GenBank/DDBJ databases">
        <title>Sphingomonas sp. strain CSW-10.</title>
        <authorList>
            <person name="Chen W.-M."/>
        </authorList>
    </citation>
    <scope>NUCLEOTIDE SEQUENCE [LARGE SCALE GENOMIC DNA]</scope>
    <source>
        <strain evidence="9 10">CSW-10</strain>
    </source>
</reference>
<dbReference type="InterPro" id="IPR036895">
    <property type="entry name" value="Uracil-DNA_glycosylase-like_sf"/>
</dbReference>
<accession>A0A6M4AV97</accession>
<evidence type="ECO:0000313" key="9">
    <source>
        <dbReference type="EMBL" id="QJQ33067.1"/>
    </source>
</evidence>
<dbReference type="GO" id="GO:0006281">
    <property type="term" value="P:DNA repair"/>
    <property type="evidence" value="ECO:0007669"/>
    <property type="project" value="UniProtKB-KW"/>
</dbReference>
<dbReference type="Gene3D" id="3.40.470.10">
    <property type="entry name" value="Uracil-DNA glycosylase-like domain"/>
    <property type="match status" value="1"/>
</dbReference>
<dbReference type="Proteomes" id="UP000503018">
    <property type="component" value="Chromosome"/>
</dbReference>
<dbReference type="GO" id="GO:0051539">
    <property type="term" value="F:4 iron, 4 sulfur cluster binding"/>
    <property type="evidence" value="ECO:0007669"/>
    <property type="project" value="UniProtKB-KW"/>
</dbReference>
<evidence type="ECO:0000256" key="1">
    <source>
        <dbReference type="ARBA" id="ARBA00022485"/>
    </source>
</evidence>
<feature type="domain" description="Uracil-DNA glycosylase-like" evidence="8">
    <location>
        <begin position="112"/>
        <end position="259"/>
    </location>
</feature>
<gene>
    <name evidence="9" type="ORF">GV829_11965</name>
</gene>
<dbReference type="InterPro" id="IPR005122">
    <property type="entry name" value="Uracil-DNA_glycosylase-like"/>
</dbReference>
<keyword evidence="6" id="KW-0411">Iron-sulfur</keyword>
<evidence type="ECO:0000256" key="5">
    <source>
        <dbReference type="ARBA" id="ARBA00023004"/>
    </source>
</evidence>
<dbReference type="AlphaFoldDB" id="A0A6M4AV97"/>
<dbReference type="Pfam" id="PF03167">
    <property type="entry name" value="UDG"/>
    <property type="match status" value="1"/>
</dbReference>
<dbReference type="SUPFAM" id="SSF52141">
    <property type="entry name" value="Uracil-DNA glycosylase-like"/>
    <property type="match status" value="1"/>
</dbReference>
<keyword evidence="4" id="KW-0378">Hydrolase</keyword>
<evidence type="ECO:0000313" key="10">
    <source>
        <dbReference type="Proteomes" id="UP000503018"/>
    </source>
</evidence>
<proteinExistence type="predicted"/>
<dbReference type="PANTHER" id="PTHR33693">
    <property type="entry name" value="TYPE-5 URACIL-DNA GLYCOSYLASE"/>
    <property type="match status" value="1"/>
</dbReference>
<evidence type="ECO:0000256" key="2">
    <source>
        <dbReference type="ARBA" id="ARBA00022723"/>
    </source>
</evidence>
<dbReference type="SMART" id="SM00987">
    <property type="entry name" value="UreE_C"/>
    <property type="match status" value="1"/>
</dbReference>
<keyword evidence="5" id="KW-0408">Iron</keyword>
<dbReference type="GO" id="GO:0046872">
    <property type="term" value="F:metal ion binding"/>
    <property type="evidence" value="ECO:0007669"/>
    <property type="project" value="UniProtKB-KW"/>
</dbReference>
<dbReference type="SMART" id="SM00986">
    <property type="entry name" value="UDG"/>
    <property type="match status" value="1"/>
</dbReference>
<dbReference type="InterPro" id="IPR051536">
    <property type="entry name" value="UDG_Type-4/5"/>
</dbReference>
<dbReference type="GO" id="GO:0097506">
    <property type="term" value="F:deaminated base DNA N-glycosylase activity"/>
    <property type="evidence" value="ECO:0007669"/>
    <property type="project" value="UniProtKB-ARBA"/>
</dbReference>
<evidence type="ECO:0000259" key="8">
    <source>
        <dbReference type="SMART" id="SM00986"/>
    </source>
</evidence>
<protein>
    <submittedName>
        <fullName evidence="9">Uracil-DNA glycosylase</fullName>
    </submittedName>
</protein>
<organism evidence="9 10">
    <name type="scientific">Sphingomonas lacunae</name>
    <dbReference type="NCBI Taxonomy" id="2698828"/>
    <lineage>
        <taxon>Bacteria</taxon>
        <taxon>Pseudomonadati</taxon>
        <taxon>Pseudomonadota</taxon>
        <taxon>Alphaproteobacteria</taxon>
        <taxon>Sphingomonadales</taxon>
        <taxon>Sphingomonadaceae</taxon>
        <taxon>Sphingomonas</taxon>
    </lineage>
</organism>
<evidence type="ECO:0000256" key="4">
    <source>
        <dbReference type="ARBA" id="ARBA00022801"/>
    </source>
</evidence>
<evidence type="ECO:0000256" key="6">
    <source>
        <dbReference type="ARBA" id="ARBA00023014"/>
    </source>
</evidence>
<evidence type="ECO:0000256" key="7">
    <source>
        <dbReference type="ARBA" id="ARBA00023204"/>
    </source>
</evidence>
<keyword evidence="10" id="KW-1185">Reference proteome</keyword>
<dbReference type="PANTHER" id="PTHR33693:SF1">
    <property type="entry name" value="TYPE-4 URACIL-DNA GLYCOSYLASE"/>
    <property type="match status" value="1"/>
</dbReference>
<keyword evidence="3" id="KW-0227">DNA damage</keyword>
<evidence type="ECO:0000256" key="3">
    <source>
        <dbReference type="ARBA" id="ARBA00022763"/>
    </source>
</evidence>
<keyword evidence="2" id="KW-0479">Metal-binding</keyword>